<name>A0A9D4TGF0_CHLVU</name>
<dbReference type="EMBL" id="SIDB01000012">
    <property type="protein sequence ID" value="KAI3424939.1"/>
    <property type="molecule type" value="Genomic_DNA"/>
</dbReference>
<evidence type="ECO:0000313" key="1">
    <source>
        <dbReference type="EMBL" id="KAI3424939.1"/>
    </source>
</evidence>
<dbReference type="Proteomes" id="UP001055712">
    <property type="component" value="Unassembled WGS sequence"/>
</dbReference>
<reference evidence="1" key="2">
    <citation type="submission" date="2020-11" db="EMBL/GenBank/DDBJ databases">
        <authorList>
            <person name="Cecchin M."/>
            <person name="Marcolungo L."/>
            <person name="Rossato M."/>
            <person name="Girolomoni L."/>
            <person name="Cosentino E."/>
            <person name="Cuine S."/>
            <person name="Li-Beisson Y."/>
            <person name="Delledonne M."/>
            <person name="Ballottari M."/>
        </authorList>
    </citation>
    <scope>NUCLEOTIDE SEQUENCE</scope>
    <source>
        <strain evidence="1">211/11P</strain>
        <tissue evidence="1">Whole cell</tissue>
    </source>
</reference>
<proteinExistence type="predicted"/>
<dbReference type="OrthoDB" id="513495at2759"/>
<gene>
    <name evidence="1" type="ORF">D9Q98_008322</name>
</gene>
<accession>A0A9D4TGF0</accession>
<dbReference type="AlphaFoldDB" id="A0A9D4TGF0"/>
<sequence>METVRVAIETKDRVAAHSREHDAFAHHVRAAPAYEAVAELTDVHKEFVSNRPSREHLQAALDAKDRLAAHGLRLPEEEAAWREELEEGMERLGASG</sequence>
<evidence type="ECO:0000313" key="2">
    <source>
        <dbReference type="Proteomes" id="UP001055712"/>
    </source>
</evidence>
<protein>
    <submittedName>
        <fullName evidence="1">Uncharacterized protein</fullName>
    </submittedName>
</protein>
<organism evidence="1 2">
    <name type="scientific">Chlorella vulgaris</name>
    <name type="common">Green alga</name>
    <dbReference type="NCBI Taxonomy" id="3077"/>
    <lineage>
        <taxon>Eukaryota</taxon>
        <taxon>Viridiplantae</taxon>
        <taxon>Chlorophyta</taxon>
        <taxon>core chlorophytes</taxon>
        <taxon>Trebouxiophyceae</taxon>
        <taxon>Chlorellales</taxon>
        <taxon>Chlorellaceae</taxon>
        <taxon>Chlorella clade</taxon>
        <taxon>Chlorella</taxon>
    </lineage>
</organism>
<comment type="caution">
    <text evidence="1">The sequence shown here is derived from an EMBL/GenBank/DDBJ whole genome shotgun (WGS) entry which is preliminary data.</text>
</comment>
<reference evidence="1" key="1">
    <citation type="journal article" date="2019" name="Plant J.">
        <title>Chlorella vulgaris genome assembly and annotation reveals the molecular basis for metabolic acclimation to high light conditions.</title>
        <authorList>
            <person name="Cecchin M."/>
            <person name="Marcolungo L."/>
            <person name="Rossato M."/>
            <person name="Girolomoni L."/>
            <person name="Cosentino E."/>
            <person name="Cuine S."/>
            <person name="Li-Beisson Y."/>
            <person name="Delledonne M."/>
            <person name="Ballottari M."/>
        </authorList>
    </citation>
    <scope>NUCLEOTIDE SEQUENCE</scope>
    <source>
        <strain evidence="1">211/11P</strain>
    </source>
</reference>
<keyword evidence="2" id="KW-1185">Reference proteome</keyword>